<name>A0ABM6WAJ8_9BACT</name>
<dbReference type="Proteomes" id="UP000246099">
    <property type="component" value="Chromosome"/>
</dbReference>
<dbReference type="RefSeq" id="WP_119077056.1">
    <property type="nucleotide sequence ID" value="NZ_CP029600.1"/>
</dbReference>
<reference evidence="1 2" key="1">
    <citation type="submission" date="2018-05" db="EMBL/GenBank/DDBJ databases">
        <title>Chitinophaga sp. nov., isolated from rhizosphere soil of Alhagi.</title>
        <authorList>
            <person name="Liu Y."/>
        </authorList>
    </citation>
    <scope>NUCLEOTIDE SEQUENCE [LARGE SCALE GENOMIC DNA]</scope>
    <source>
        <strain evidence="1 2">T22</strain>
    </source>
</reference>
<dbReference type="EMBL" id="CP029600">
    <property type="protein sequence ID" value="AWO00996.1"/>
    <property type="molecule type" value="Genomic_DNA"/>
</dbReference>
<protein>
    <recommendedName>
        <fullName evidence="3">HEPN AbiU2-like domain-containing protein</fullName>
    </recommendedName>
</protein>
<keyword evidence="2" id="KW-1185">Reference proteome</keyword>
<evidence type="ECO:0000313" key="2">
    <source>
        <dbReference type="Proteomes" id="UP000246099"/>
    </source>
</evidence>
<evidence type="ECO:0008006" key="3">
    <source>
        <dbReference type="Google" id="ProtNLM"/>
    </source>
</evidence>
<evidence type="ECO:0000313" key="1">
    <source>
        <dbReference type="EMBL" id="AWO00996.1"/>
    </source>
</evidence>
<sequence length="195" mass="22079">MKKNMLDDLNVMLQTARDFKQEFFLYRKYTEKVVGVSYTERNFISNALMRMSFINLYQLISVSGYDYFSLWNFWGRIERGEYREAHVCPLTIGGWRQALLGWREQIEIVKNLRNKYASHLVIDTTADEQVIALKDVEDMFCFVEGAILEVLNPLVNGNFTHIGIVSDQAPGGAGAPSSTPAASATPVVNLTFHAA</sequence>
<organism evidence="1 2">
    <name type="scientific">Chitinophaga alhagiae</name>
    <dbReference type="NCBI Taxonomy" id="2203219"/>
    <lineage>
        <taxon>Bacteria</taxon>
        <taxon>Pseudomonadati</taxon>
        <taxon>Bacteroidota</taxon>
        <taxon>Chitinophagia</taxon>
        <taxon>Chitinophagales</taxon>
        <taxon>Chitinophagaceae</taxon>
        <taxon>Chitinophaga</taxon>
    </lineage>
</organism>
<accession>A0ABM6WAJ8</accession>
<gene>
    <name evidence="1" type="ORF">DLD77_04420</name>
</gene>
<proteinExistence type="predicted"/>